<evidence type="ECO:0000313" key="2">
    <source>
        <dbReference type="Proteomes" id="UP000015103"/>
    </source>
</evidence>
<sequence>MSRKVLVLLATISFIATLSDSTIDTTSVDGNTCKDNWTKGVKRKDSSQDVAPFTYSLHSNYLILVNSNLFPFQIMNSASVGFFRLALSKWFLRATEKRMTTNKTIEEYTDLKYKQALLATLFGLFLLAIIIRCIYDQWSKKACAVKLRPVV</sequence>
<name>T1IFS3_RHOPR</name>
<proteinExistence type="predicted"/>
<keyword evidence="2" id="KW-1185">Reference proteome</keyword>
<organism evidence="1 2">
    <name type="scientific">Rhodnius prolixus</name>
    <name type="common">Triatomid bug</name>
    <dbReference type="NCBI Taxonomy" id="13249"/>
    <lineage>
        <taxon>Eukaryota</taxon>
        <taxon>Metazoa</taxon>
        <taxon>Ecdysozoa</taxon>
        <taxon>Arthropoda</taxon>
        <taxon>Hexapoda</taxon>
        <taxon>Insecta</taxon>
        <taxon>Pterygota</taxon>
        <taxon>Neoptera</taxon>
        <taxon>Paraneoptera</taxon>
        <taxon>Hemiptera</taxon>
        <taxon>Heteroptera</taxon>
        <taxon>Panheteroptera</taxon>
        <taxon>Cimicomorpha</taxon>
        <taxon>Reduviidae</taxon>
        <taxon>Triatominae</taxon>
        <taxon>Rhodnius</taxon>
    </lineage>
</organism>
<dbReference type="AlphaFoldDB" id="T1IFS3"/>
<dbReference type="EMBL" id="ACPB03004780">
    <property type="status" value="NOT_ANNOTATED_CDS"/>
    <property type="molecule type" value="Genomic_DNA"/>
</dbReference>
<dbReference type="EMBL" id="ACPB03004779">
    <property type="status" value="NOT_ANNOTATED_CDS"/>
    <property type="molecule type" value="Genomic_DNA"/>
</dbReference>
<reference evidence="1" key="1">
    <citation type="submission" date="2015-05" db="UniProtKB">
        <authorList>
            <consortium name="EnsemblMetazoa"/>
        </authorList>
    </citation>
    <scope>IDENTIFICATION</scope>
</reference>
<protein>
    <submittedName>
        <fullName evidence="1">Uncharacterized protein</fullName>
    </submittedName>
</protein>
<dbReference type="InParanoid" id="T1IFS3"/>
<dbReference type="Proteomes" id="UP000015103">
    <property type="component" value="Unassembled WGS sequence"/>
</dbReference>
<dbReference type="EnsemblMetazoa" id="RPRC015142-RA">
    <property type="protein sequence ID" value="RPRC015142-PA"/>
    <property type="gene ID" value="RPRC015142"/>
</dbReference>
<dbReference type="HOGENOM" id="CLU_1733765_0_0_1"/>
<evidence type="ECO:0000313" key="1">
    <source>
        <dbReference type="EnsemblMetazoa" id="RPRC015142-PA"/>
    </source>
</evidence>
<accession>T1IFS3</accession>
<dbReference type="VEuPathDB" id="VectorBase:RPRC015142"/>